<proteinExistence type="predicted"/>
<dbReference type="KEGG" id="dfe:Dfer_3224"/>
<keyword evidence="1" id="KW-0732">Signal</keyword>
<accession>C6W7F8</accession>
<dbReference type="AlphaFoldDB" id="C6W7F8"/>
<evidence type="ECO:0008006" key="4">
    <source>
        <dbReference type="Google" id="ProtNLM"/>
    </source>
</evidence>
<dbReference type="STRING" id="471854.Dfer_3224"/>
<feature type="chain" id="PRO_5002971174" description="Lipoprotein" evidence="1">
    <location>
        <begin position="27"/>
        <end position="205"/>
    </location>
</feature>
<evidence type="ECO:0000256" key="1">
    <source>
        <dbReference type="SAM" id="SignalP"/>
    </source>
</evidence>
<dbReference type="eggNOG" id="ENOG50338X7">
    <property type="taxonomic scope" value="Bacteria"/>
</dbReference>
<sequence>MDTTSTLMKTLKNGAAILFLAWLATACDTKTNEKTEAATDSVVLHEPTPADLNSDQSTLLKTILGPAEQSSAGAVLRGIAFGDPIAKVKATETFEMFEETADHLGYTSETAQLETIDVQYFLTSEKKVNKITIDVYLNSPEATKQLWNASKRYFSEAYASPKEESKKVSWNTKSVRVNMEDVSEGKDYGLKFQFFPADKNVLAAK</sequence>
<dbReference type="EMBL" id="CP001619">
    <property type="protein sequence ID" value="ACT94436.1"/>
    <property type="molecule type" value="Genomic_DNA"/>
</dbReference>
<evidence type="ECO:0000313" key="2">
    <source>
        <dbReference type="EMBL" id="ACT94436.1"/>
    </source>
</evidence>
<name>C6W7F8_DYAFD</name>
<reference evidence="2 3" key="1">
    <citation type="journal article" date="2009" name="Stand. Genomic Sci.">
        <title>Complete genome sequence of Dyadobacter fermentans type strain (NS114).</title>
        <authorList>
            <person name="Lang E."/>
            <person name="Lapidus A."/>
            <person name="Chertkov O."/>
            <person name="Brettin T."/>
            <person name="Detter J.C."/>
            <person name="Han C."/>
            <person name="Copeland A."/>
            <person name="Glavina Del Rio T."/>
            <person name="Nolan M."/>
            <person name="Chen F."/>
            <person name="Lucas S."/>
            <person name="Tice H."/>
            <person name="Cheng J.F."/>
            <person name="Land M."/>
            <person name="Hauser L."/>
            <person name="Chang Y.J."/>
            <person name="Jeffries C.D."/>
            <person name="Kopitz M."/>
            <person name="Bruce D."/>
            <person name="Goodwin L."/>
            <person name="Pitluck S."/>
            <person name="Ovchinnikova G."/>
            <person name="Pati A."/>
            <person name="Ivanova N."/>
            <person name="Mavrommatis K."/>
            <person name="Chen A."/>
            <person name="Palaniappan K."/>
            <person name="Chain P."/>
            <person name="Bristow J."/>
            <person name="Eisen J.A."/>
            <person name="Markowitz V."/>
            <person name="Hugenholtz P."/>
            <person name="Goker M."/>
            <person name="Rohde M."/>
            <person name="Kyrpides N.C."/>
            <person name="Klenk H.P."/>
        </authorList>
    </citation>
    <scope>NUCLEOTIDE SEQUENCE [LARGE SCALE GENOMIC DNA]</scope>
    <source>
        <strain evidence="3">ATCC 700827 / DSM 18053 / CIP 107007 / KCTC 52180 / NS114</strain>
    </source>
</reference>
<dbReference type="HOGENOM" id="CLU_118586_0_0_10"/>
<feature type="signal peptide" evidence="1">
    <location>
        <begin position="1"/>
        <end position="26"/>
    </location>
</feature>
<keyword evidence="3" id="KW-1185">Reference proteome</keyword>
<organism evidence="2 3">
    <name type="scientific">Dyadobacter fermentans (strain ATCC 700827 / DSM 18053 / CIP 107007 / KCTC 52180 / NS114)</name>
    <dbReference type="NCBI Taxonomy" id="471854"/>
    <lineage>
        <taxon>Bacteria</taxon>
        <taxon>Pseudomonadati</taxon>
        <taxon>Bacteroidota</taxon>
        <taxon>Cytophagia</taxon>
        <taxon>Cytophagales</taxon>
        <taxon>Spirosomataceae</taxon>
        <taxon>Dyadobacter</taxon>
    </lineage>
</organism>
<gene>
    <name evidence="2" type="ordered locus">Dfer_3224</name>
</gene>
<evidence type="ECO:0000313" key="3">
    <source>
        <dbReference type="Proteomes" id="UP000002011"/>
    </source>
</evidence>
<dbReference type="Proteomes" id="UP000002011">
    <property type="component" value="Chromosome"/>
</dbReference>
<protein>
    <recommendedName>
        <fullName evidence="4">Lipoprotein</fullName>
    </recommendedName>
</protein>